<evidence type="ECO:0000313" key="2">
    <source>
        <dbReference type="EMBL" id="KNC73140.1"/>
    </source>
</evidence>
<proteinExistence type="predicted"/>
<keyword evidence="1" id="KW-0732">Signal</keyword>
<feature type="non-terminal residue" evidence="2">
    <location>
        <position position="109"/>
    </location>
</feature>
<accession>A0A0L0F8V4</accession>
<evidence type="ECO:0000256" key="1">
    <source>
        <dbReference type="SAM" id="SignalP"/>
    </source>
</evidence>
<keyword evidence="3" id="KW-1185">Reference proteome</keyword>
<dbReference type="GeneID" id="25914806"/>
<dbReference type="Proteomes" id="UP000054560">
    <property type="component" value="Unassembled WGS sequence"/>
</dbReference>
<dbReference type="RefSeq" id="XP_014147042.1">
    <property type="nucleotide sequence ID" value="XM_014291567.1"/>
</dbReference>
<feature type="signal peptide" evidence="1">
    <location>
        <begin position="1"/>
        <end position="18"/>
    </location>
</feature>
<evidence type="ECO:0000313" key="3">
    <source>
        <dbReference type="Proteomes" id="UP000054560"/>
    </source>
</evidence>
<feature type="chain" id="PRO_5005537903" evidence="1">
    <location>
        <begin position="19"/>
        <end position="109"/>
    </location>
</feature>
<organism evidence="2 3">
    <name type="scientific">Sphaeroforma arctica JP610</name>
    <dbReference type="NCBI Taxonomy" id="667725"/>
    <lineage>
        <taxon>Eukaryota</taxon>
        <taxon>Ichthyosporea</taxon>
        <taxon>Ichthyophonida</taxon>
        <taxon>Sphaeroforma</taxon>
    </lineage>
</organism>
<reference evidence="2 3" key="1">
    <citation type="submission" date="2011-02" db="EMBL/GenBank/DDBJ databases">
        <title>The Genome Sequence of Sphaeroforma arctica JP610.</title>
        <authorList>
            <consortium name="The Broad Institute Genome Sequencing Platform"/>
            <person name="Russ C."/>
            <person name="Cuomo C."/>
            <person name="Young S.K."/>
            <person name="Zeng Q."/>
            <person name="Gargeya S."/>
            <person name="Alvarado L."/>
            <person name="Berlin A."/>
            <person name="Chapman S.B."/>
            <person name="Chen Z."/>
            <person name="Freedman E."/>
            <person name="Gellesch M."/>
            <person name="Goldberg J."/>
            <person name="Griggs A."/>
            <person name="Gujja S."/>
            <person name="Heilman E."/>
            <person name="Heiman D."/>
            <person name="Howarth C."/>
            <person name="Mehta T."/>
            <person name="Neiman D."/>
            <person name="Pearson M."/>
            <person name="Roberts A."/>
            <person name="Saif S."/>
            <person name="Shea T."/>
            <person name="Shenoy N."/>
            <person name="Sisk P."/>
            <person name="Stolte C."/>
            <person name="Sykes S."/>
            <person name="White J."/>
            <person name="Yandava C."/>
            <person name="Burger G."/>
            <person name="Gray M.W."/>
            <person name="Holland P.W.H."/>
            <person name="King N."/>
            <person name="Lang F.B.F."/>
            <person name="Roger A.J."/>
            <person name="Ruiz-Trillo I."/>
            <person name="Haas B."/>
            <person name="Nusbaum C."/>
            <person name="Birren B."/>
        </authorList>
    </citation>
    <scope>NUCLEOTIDE SEQUENCE [LARGE SCALE GENOMIC DNA]</scope>
    <source>
        <strain evidence="2 3">JP610</strain>
    </source>
</reference>
<gene>
    <name evidence="2" type="ORF">SARC_14302</name>
</gene>
<dbReference type="AlphaFoldDB" id="A0A0L0F8V4"/>
<dbReference type="EMBL" id="KQ246022">
    <property type="protein sequence ID" value="KNC73140.1"/>
    <property type="molecule type" value="Genomic_DNA"/>
</dbReference>
<dbReference type="STRING" id="667725.A0A0L0F8V4"/>
<name>A0A0L0F8V4_9EUKA</name>
<sequence length="109" mass="12555">MYGVVAALMLLVLSLTLSVRLFLTAPTRPEWLWQSHVNRADLKVTPEVNAALEALFDKLLETHWYPWYQYVTKDECAANSVRQHLTYIVSELVCRICNNNNGFPFLIQA</sequence>
<protein>
    <submittedName>
        <fullName evidence="2">Uncharacterized protein</fullName>
    </submittedName>
</protein>